<dbReference type="PROSITE" id="PS50088">
    <property type="entry name" value="ANK_REPEAT"/>
    <property type="match status" value="3"/>
</dbReference>
<dbReference type="InterPro" id="IPR036770">
    <property type="entry name" value="Ankyrin_rpt-contain_sf"/>
</dbReference>
<dbReference type="Proteomes" id="UP001152803">
    <property type="component" value="Unassembled WGS sequence"/>
</dbReference>
<dbReference type="PANTHER" id="PTHR46677">
    <property type="entry name" value="SMC5-SMC6 COMPLEX LOCALIZATION FACTOR PROTEIN 1"/>
    <property type="match status" value="1"/>
</dbReference>
<sequence>MPSGCDDVTDLKRKDVETAAGDSLTRAAEEIVAPGGPGAPGLDKENTPRALNRVNAVGETLLHRACKKNQVETLLRVLPHPGTDVNVKDHAGWTPLHEACNHGSSACVRALLEHCPTLQLETQVDGVSPLHDALLNGHADIAQMLLRHAGSILLQQRDSGGRTALDLVSCPELQDQLRTCAEEGDAAQGSEVRDLPFLEACSCLLTCLLLSYTLERDVPFHEPPGPQLARALAAHSAPRVTERWAQPRSVRYAQDLETLLGVGRYLQGVAPAIRNCPGRHTRTLMRQLELLESEGRELLGDAPA</sequence>
<dbReference type="GO" id="GO:0035861">
    <property type="term" value="C:site of double-strand break"/>
    <property type="evidence" value="ECO:0007669"/>
    <property type="project" value="TreeGrafter"/>
</dbReference>
<dbReference type="Pfam" id="PF12796">
    <property type="entry name" value="Ank_2"/>
    <property type="match status" value="1"/>
</dbReference>
<dbReference type="GO" id="GO:0005634">
    <property type="term" value="C:nucleus"/>
    <property type="evidence" value="ECO:0007669"/>
    <property type="project" value="TreeGrafter"/>
</dbReference>
<evidence type="ECO:0000313" key="3">
    <source>
        <dbReference type="Proteomes" id="UP001152803"/>
    </source>
</evidence>
<accession>A0A9Q1D937</accession>
<feature type="repeat" description="ANK" evidence="1">
    <location>
        <begin position="91"/>
        <end position="123"/>
    </location>
</feature>
<name>A0A9Q1D937_CONCO</name>
<dbReference type="GO" id="GO:1990166">
    <property type="term" value="P:protein localization to site of double-strand break"/>
    <property type="evidence" value="ECO:0007669"/>
    <property type="project" value="TreeGrafter"/>
</dbReference>
<dbReference type="PANTHER" id="PTHR46677:SF1">
    <property type="entry name" value="SMC5-SMC6 COMPLEX LOCALIZATION FACTOR PROTEIN 1"/>
    <property type="match status" value="1"/>
</dbReference>
<dbReference type="Gene3D" id="1.25.40.20">
    <property type="entry name" value="Ankyrin repeat-containing domain"/>
    <property type="match status" value="1"/>
</dbReference>
<evidence type="ECO:0000313" key="2">
    <source>
        <dbReference type="EMBL" id="KAJ8262995.1"/>
    </source>
</evidence>
<dbReference type="AlphaFoldDB" id="A0A9Q1D937"/>
<proteinExistence type="predicted"/>
<dbReference type="SUPFAM" id="SSF48403">
    <property type="entry name" value="Ankyrin repeat"/>
    <property type="match status" value="1"/>
</dbReference>
<protein>
    <submittedName>
        <fullName evidence="2">Uncharacterized protein</fullName>
    </submittedName>
</protein>
<dbReference type="InterPro" id="IPR002110">
    <property type="entry name" value="Ankyrin_rpt"/>
</dbReference>
<comment type="caution">
    <text evidence="2">The sequence shown here is derived from an EMBL/GenBank/DDBJ whole genome shotgun (WGS) entry which is preliminary data.</text>
</comment>
<dbReference type="GO" id="GO:0006974">
    <property type="term" value="P:DNA damage response"/>
    <property type="evidence" value="ECO:0007669"/>
    <property type="project" value="TreeGrafter"/>
</dbReference>
<dbReference type="SMART" id="SM00248">
    <property type="entry name" value="ANK"/>
    <property type="match status" value="3"/>
</dbReference>
<keyword evidence="1" id="KW-0040">ANK repeat</keyword>
<reference evidence="2" key="1">
    <citation type="journal article" date="2023" name="Science">
        <title>Genome structures resolve the early diversification of teleost fishes.</title>
        <authorList>
            <person name="Parey E."/>
            <person name="Louis A."/>
            <person name="Montfort J."/>
            <person name="Bouchez O."/>
            <person name="Roques C."/>
            <person name="Iampietro C."/>
            <person name="Lluch J."/>
            <person name="Castinel A."/>
            <person name="Donnadieu C."/>
            <person name="Desvignes T."/>
            <person name="Floi Bucao C."/>
            <person name="Jouanno E."/>
            <person name="Wen M."/>
            <person name="Mejri S."/>
            <person name="Dirks R."/>
            <person name="Jansen H."/>
            <person name="Henkel C."/>
            <person name="Chen W.J."/>
            <person name="Zahm M."/>
            <person name="Cabau C."/>
            <person name="Klopp C."/>
            <person name="Thompson A.W."/>
            <person name="Robinson-Rechavi M."/>
            <person name="Braasch I."/>
            <person name="Lecointre G."/>
            <person name="Bobe J."/>
            <person name="Postlethwait J.H."/>
            <person name="Berthelot C."/>
            <person name="Roest Crollius H."/>
            <person name="Guiguen Y."/>
        </authorList>
    </citation>
    <scope>NUCLEOTIDE SEQUENCE</scope>
    <source>
        <strain evidence="2">Concon-B</strain>
    </source>
</reference>
<organism evidence="2 3">
    <name type="scientific">Conger conger</name>
    <name type="common">Conger eel</name>
    <name type="synonym">Muraena conger</name>
    <dbReference type="NCBI Taxonomy" id="82655"/>
    <lineage>
        <taxon>Eukaryota</taxon>
        <taxon>Metazoa</taxon>
        <taxon>Chordata</taxon>
        <taxon>Craniata</taxon>
        <taxon>Vertebrata</taxon>
        <taxon>Euteleostomi</taxon>
        <taxon>Actinopterygii</taxon>
        <taxon>Neopterygii</taxon>
        <taxon>Teleostei</taxon>
        <taxon>Anguilliformes</taxon>
        <taxon>Congridae</taxon>
        <taxon>Conger</taxon>
    </lineage>
</organism>
<gene>
    <name evidence="2" type="ORF">COCON_G00154520</name>
</gene>
<dbReference type="InterPro" id="IPR042479">
    <property type="entry name" value="Slf1"/>
</dbReference>
<dbReference type="OrthoDB" id="273147at2759"/>
<evidence type="ECO:0000256" key="1">
    <source>
        <dbReference type="PROSITE-ProRule" id="PRU00023"/>
    </source>
</evidence>
<feature type="repeat" description="ANK" evidence="1">
    <location>
        <begin position="125"/>
        <end position="157"/>
    </location>
</feature>
<feature type="repeat" description="ANK" evidence="1">
    <location>
        <begin position="57"/>
        <end position="90"/>
    </location>
</feature>
<dbReference type="GO" id="GO:2000781">
    <property type="term" value="P:positive regulation of double-strand break repair"/>
    <property type="evidence" value="ECO:0007669"/>
    <property type="project" value="InterPro"/>
</dbReference>
<dbReference type="PROSITE" id="PS50297">
    <property type="entry name" value="ANK_REP_REGION"/>
    <property type="match status" value="3"/>
</dbReference>
<keyword evidence="3" id="KW-1185">Reference proteome</keyword>
<dbReference type="EMBL" id="JAFJMO010000011">
    <property type="protein sequence ID" value="KAJ8262995.1"/>
    <property type="molecule type" value="Genomic_DNA"/>
</dbReference>